<keyword evidence="2" id="KW-1185">Reference proteome</keyword>
<dbReference type="Proteomes" id="UP001204376">
    <property type="component" value="Unassembled WGS sequence"/>
</dbReference>
<name>A0ABT1SZ83_9SPHI</name>
<evidence type="ECO:0000313" key="2">
    <source>
        <dbReference type="Proteomes" id="UP001204376"/>
    </source>
</evidence>
<sequence length="141" mass="15853">MKPTDELTGMLVLVHPELTQDPANNQGKIGIITGAELEQDDVYVSFGKGEQALYSTDALLVFKPEKDLYTTIMTDAREAGPEVFKTLFQINLMQQHGTTSVMKKAMEMVADNKILRDLSMDTLENRLANQLQQQQDQSFSR</sequence>
<protein>
    <submittedName>
        <fullName evidence="1">Uncharacterized protein</fullName>
    </submittedName>
</protein>
<proteinExistence type="predicted"/>
<reference evidence="1 2" key="1">
    <citation type="submission" date="2022-07" db="EMBL/GenBank/DDBJ databases">
        <title>Mucilaginibacter sp. JC4.</title>
        <authorList>
            <person name="Le V."/>
            <person name="Ko S.-R."/>
            <person name="Ahn C.-Y."/>
            <person name="Oh H.-M."/>
        </authorList>
    </citation>
    <scope>NUCLEOTIDE SEQUENCE [LARGE SCALE GENOMIC DNA]</scope>
    <source>
        <strain evidence="1 2">JC4</strain>
    </source>
</reference>
<evidence type="ECO:0000313" key="1">
    <source>
        <dbReference type="EMBL" id="MCQ6957661.1"/>
    </source>
</evidence>
<comment type="caution">
    <text evidence="1">The sequence shown here is derived from an EMBL/GenBank/DDBJ whole genome shotgun (WGS) entry which is preliminary data.</text>
</comment>
<accession>A0ABT1SZ83</accession>
<dbReference type="RefSeq" id="WP_256537859.1">
    <property type="nucleotide sequence ID" value="NZ_JANHOH010000001.1"/>
</dbReference>
<dbReference type="EMBL" id="JANHOH010000001">
    <property type="protein sequence ID" value="MCQ6957661.1"/>
    <property type="molecule type" value="Genomic_DNA"/>
</dbReference>
<gene>
    <name evidence="1" type="ORF">NPE20_06825</name>
</gene>
<organism evidence="1 2">
    <name type="scientific">Mucilaginibacter aquariorum</name>
    <dbReference type="NCBI Taxonomy" id="2967225"/>
    <lineage>
        <taxon>Bacteria</taxon>
        <taxon>Pseudomonadati</taxon>
        <taxon>Bacteroidota</taxon>
        <taxon>Sphingobacteriia</taxon>
        <taxon>Sphingobacteriales</taxon>
        <taxon>Sphingobacteriaceae</taxon>
        <taxon>Mucilaginibacter</taxon>
    </lineage>
</organism>